<dbReference type="EMBL" id="GGMS01011127">
    <property type="protein sequence ID" value="MBY80330.1"/>
    <property type="molecule type" value="Transcribed_RNA"/>
</dbReference>
<sequence length="308" mass="34002">MRCHEVTTLCVVLVVVAAVIVTGKPHQCFLDDYTKALLRQYYPAEMAAAMAAKPVPIEYEEPTACRSGRSNDRAPQVVPVAQANVAVVEPVATVAEPVSVAKLLPVARSVEAPHLTPSNDTSPTNTVEKLSAYYDELRGQQEALIRDQLQKQLFAQQRSRQQEFALTVHQMQQQYYQQQQHALLMLEQLRKNPGFTGQLTAFNRIAAINGTLDMPQAAAAAAVILPQTTATVVESPQPDAEVQPTSNSKQETVEPAEIEDQDVAESECNAKHLEPRQTDDRELTDDQPTVEDDQTPLVLKKVYSMMAE</sequence>
<feature type="compositionally biased region" description="Basic and acidic residues" evidence="1">
    <location>
        <begin position="268"/>
        <end position="281"/>
    </location>
</feature>
<feature type="compositionally biased region" description="Acidic residues" evidence="1">
    <location>
        <begin position="254"/>
        <end position="265"/>
    </location>
</feature>
<feature type="chain" id="PRO_5015639326" evidence="2">
    <location>
        <begin position="19"/>
        <end position="308"/>
    </location>
</feature>
<accession>A0A2S2QS35</accession>
<dbReference type="AlphaFoldDB" id="A0A2S2QS35"/>
<reference evidence="3" key="1">
    <citation type="submission" date="2018-04" db="EMBL/GenBank/DDBJ databases">
        <title>Transcriptome assembly of Sipha flava.</title>
        <authorList>
            <person name="Scully E.D."/>
            <person name="Geib S.M."/>
            <person name="Palmer N.A."/>
            <person name="Koch K."/>
            <person name="Bradshaw J."/>
            <person name="Heng-Moss T."/>
            <person name="Sarath G."/>
        </authorList>
    </citation>
    <scope>NUCLEOTIDE SEQUENCE</scope>
</reference>
<feature type="region of interest" description="Disordered" evidence="1">
    <location>
        <begin position="234"/>
        <end position="296"/>
    </location>
</feature>
<feature type="compositionally biased region" description="Acidic residues" evidence="1">
    <location>
        <begin position="282"/>
        <end position="294"/>
    </location>
</feature>
<organism evidence="3">
    <name type="scientific">Sipha flava</name>
    <name type="common">yellow sugarcane aphid</name>
    <dbReference type="NCBI Taxonomy" id="143950"/>
    <lineage>
        <taxon>Eukaryota</taxon>
        <taxon>Metazoa</taxon>
        <taxon>Ecdysozoa</taxon>
        <taxon>Arthropoda</taxon>
        <taxon>Hexapoda</taxon>
        <taxon>Insecta</taxon>
        <taxon>Pterygota</taxon>
        <taxon>Neoptera</taxon>
        <taxon>Paraneoptera</taxon>
        <taxon>Hemiptera</taxon>
        <taxon>Sternorrhyncha</taxon>
        <taxon>Aphidomorpha</taxon>
        <taxon>Aphidoidea</taxon>
        <taxon>Aphididae</taxon>
        <taxon>Sipha</taxon>
    </lineage>
</organism>
<proteinExistence type="predicted"/>
<protein>
    <submittedName>
        <fullName evidence="3">Uncharacterized protein</fullName>
    </submittedName>
</protein>
<gene>
    <name evidence="3" type="ORF">g.551</name>
</gene>
<name>A0A2S2QS35_9HEMI</name>
<evidence type="ECO:0000256" key="2">
    <source>
        <dbReference type="SAM" id="SignalP"/>
    </source>
</evidence>
<evidence type="ECO:0000256" key="1">
    <source>
        <dbReference type="SAM" id="MobiDB-lite"/>
    </source>
</evidence>
<evidence type="ECO:0000313" key="3">
    <source>
        <dbReference type="EMBL" id="MBY80330.1"/>
    </source>
</evidence>
<feature type="signal peptide" evidence="2">
    <location>
        <begin position="1"/>
        <end position="18"/>
    </location>
</feature>
<keyword evidence="2" id="KW-0732">Signal</keyword>